<dbReference type="EMBL" id="BDGU01000686">
    <property type="protein sequence ID" value="GAW08658.1"/>
    <property type="molecule type" value="Genomic_DNA"/>
</dbReference>
<dbReference type="Proteomes" id="UP000188533">
    <property type="component" value="Unassembled WGS sequence"/>
</dbReference>
<sequence>MATTFISPIKERDARLLSHQPRTEYEVELQQALRRSNGLINQQKEWLMAMQAQNILQDMYTRRLRTQLEYQEEKAAGKKSTRLHVDGHPRLLTNAAFIELVEQSRQKKEEEEAKAARKKDAKTHAQKQLTSALLKWEAECQKIEEDNTKEMEKWETSVEVWKKEQELARTERRKPHWTKPVKPTYTSGVLVKPPTKPKLGDFVSSRRTALTRKRQRANGNEAIEPKEDDSDEDSDEDDEGDGLSGD</sequence>
<proteinExistence type="predicted"/>
<evidence type="ECO:0000256" key="2">
    <source>
        <dbReference type="SAM" id="MobiDB-lite"/>
    </source>
</evidence>
<dbReference type="AlphaFoldDB" id="A0A1Q3EN69"/>
<evidence type="ECO:0000256" key="1">
    <source>
        <dbReference type="SAM" id="Coils"/>
    </source>
</evidence>
<name>A0A1Q3EN69_LENED</name>
<feature type="region of interest" description="Disordered" evidence="2">
    <location>
        <begin position="164"/>
        <end position="246"/>
    </location>
</feature>
<feature type="coiled-coil region" evidence="1">
    <location>
        <begin position="94"/>
        <end position="153"/>
    </location>
</feature>
<gene>
    <name evidence="3" type="ORF">LENED_010733</name>
</gene>
<protein>
    <submittedName>
        <fullName evidence="3">Uncharacterized protein</fullName>
    </submittedName>
</protein>
<reference evidence="3 4" key="2">
    <citation type="submission" date="2017-02" db="EMBL/GenBank/DDBJ databases">
        <title>A genome survey and senescence transcriptome analysis in Lentinula edodes.</title>
        <authorList>
            <person name="Sakamoto Y."/>
            <person name="Nakade K."/>
            <person name="Sato S."/>
            <person name="Yoshida Y."/>
            <person name="Miyazaki K."/>
            <person name="Natsume S."/>
            <person name="Konno N."/>
        </authorList>
    </citation>
    <scope>NUCLEOTIDE SEQUENCE [LARGE SCALE GENOMIC DNA]</scope>
    <source>
        <strain evidence="3 4">NBRC 111202</strain>
    </source>
</reference>
<feature type="compositionally biased region" description="Acidic residues" evidence="2">
    <location>
        <begin position="226"/>
        <end position="246"/>
    </location>
</feature>
<evidence type="ECO:0000313" key="4">
    <source>
        <dbReference type="Proteomes" id="UP000188533"/>
    </source>
</evidence>
<keyword evidence="1" id="KW-0175">Coiled coil</keyword>
<organism evidence="3 4">
    <name type="scientific">Lentinula edodes</name>
    <name type="common">Shiitake mushroom</name>
    <name type="synonym">Lentinus edodes</name>
    <dbReference type="NCBI Taxonomy" id="5353"/>
    <lineage>
        <taxon>Eukaryota</taxon>
        <taxon>Fungi</taxon>
        <taxon>Dikarya</taxon>
        <taxon>Basidiomycota</taxon>
        <taxon>Agaricomycotina</taxon>
        <taxon>Agaricomycetes</taxon>
        <taxon>Agaricomycetidae</taxon>
        <taxon>Agaricales</taxon>
        <taxon>Marasmiineae</taxon>
        <taxon>Omphalotaceae</taxon>
        <taxon>Lentinula</taxon>
    </lineage>
</organism>
<accession>A0A1Q3EN69</accession>
<dbReference type="STRING" id="5353.A0A1Q3EN69"/>
<comment type="caution">
    <text evidence="3">The sequence shown here is derived from an EMBL/GenBank/DDBJ whole genome shotgun (WGS) entry which is preliminary data.</text>
</comment>
<keyword evidence="4" id="KW-1185">Reference proteome</keyword>
<evidence type="ECO:0000313" key="3">
    <source>
        <dbReference type="EMBL" id="GAW08658.1"/>
    </source>
</evidence>
<reference evidence="3 4" key="1">
    <citation type="submission" date="2016-08" db="EMBL/GenBank/DDBJ databases">
        <authorList>
            <consortium name="Lentinula edodes genome sequencing consortium"/>
            <person name="Sakamoto Y."/>
            <person name="Nakade K."/>
            <person name="Sato S."/>
            <person name="Yoshida Y."/>
            <person name="Miyazaki K."/>
            <person name="Natsume S."/>
            <person name="Konno N."/>
        </authorList>
    </citation>
    <scope>NUCLEOTIDE SEQUENCE [LARGE SCALE GENOMIC DNA]</scope>
    <source>
        <strain evidence="3 4">NBRC 111202</strain>
    </source>
</reference>